<dbReference type="RefSeq" id="WP_188668434.1">
    <property type="nucleotide sequence ID" value="NZ_BMJI01000014.1"/>
</dbReference>
<accession>A0ABQ1PC46</accession>
<dbReference type="PROSITE" id="PS51682">
    <property type="entry name" value="SAM_OMT_I"/>
    <property type="match status" value="1"/>
</dbReference>
<dbReference type="CDD" id="cd02440">
    <property type="entry name" value="AdoMet_MTases"/>
    <property type="match status" value="1"/>
</dbReference>
<dbReference type="Gene3D" id="3.40.50.150">
    <property type="entry name" value="Vaccinia Virus protein VP39"/>
    <property type="match status" value="1"/>
</dbReference>
<evidence type="ECO:0000313" key="5">
    <source>
        <dbReference type="Proteomes" id="UP000597761"/>
    </source>
</evidence>
<dbReference type="InterPro" id="IPR002935">
    <property type="entry name" value="SAM_O-MeTrfase"/>
</dbReference>
<reference evidence="5" key="1">
    <citation type="journal article" date="2019" name="Int. J. Syst. Evol. Microbiol.">
        <title>The Global Catalogue of Microorganisms (GCM) 10K type strain sequencing project: providing services to taxonomists for standard genome sequencing and annotation.</title>
        <authorList>
            <consortium name="The Broad Institute Genomics Platform"/>
            <consortium name="The Broad Institute Genome Sequencing Center for Infectious Disease"/>
            <person name="Wu L."/>
            <person name="Ma J."/>
        </authorList>
    </citation>
    <scope>NUCLEOTIDE SEQUENCE [LARGE SCALE GENOMIC DNA]</scope>
    <source>
        <strain evidence="5">CGMCC 1.15480</strain>
    </source>
</reference>
<proteinExistence type="predicted"/>
<dbReference type="PANTHER" id="PTHR43167">
    <property type="entry name" value="PUTATIVE (AFU_ORTHOLOGUE AFUA_6G01830)-RELATED"/>
    <property type="match status" value="1"/>
</dbReference>
<dbReference type="EMBL" id="BMJI01000014">
    <property type="protein sequence ID" value="GGC94331.1"/>
    <property type="molecule type" value="Genomic_DNA"/>
</dbReference>
<dbReference type="Pfam" id="PF01596">
    <property type="entry name" value="Methyltransf_3"/>
    <property type="match status" value="1"/>
</dbReference>
<sequence>MDPSLATYLDELHRAVTVHDAALEDRLLRYRCLEPDSAAVLAALVRSARARQVLEIGTSIGYSTLWLADAVRATGGGVTSLDVDAERTEAAREHLQRTGLADRVDLVTADAGAWLRRESGPWDLVLLDAERPAYVDYWTLLHAGLRPDGGTLVVDNVLSHADQVRPFRALVDATPGVVQAVVPTGAGLLVVVRDAGTVDDPAHSP</sequence>
<keyword evidence="3" id="KW-0949">S-adenosyl-L-methionine</keyword>
<evidence type="ECO:0000256" key="2">
    <source>
        <dbReference type="ARBA" id="ARBA00022679"/>
    </source>
</evidence>
<dbReference type="Proteomes" id="UP000597761">
    <property type="component" value="Unassembled WGS sequence"/>
</dbReference>
<evidence type="ECO:0000256" key="3">
    <source>
        <dbReference type="ARBA" id="ARBA00022691"/>
    </source>
</evidence>
<dbReference type="PANTHER" id="PTHR43167:SF1">
    <property type="entry name" value="PUTATIVE (AFU_ORTHOLOGUE AFUA_6G01830)-RELATED"/>
    <property type="match status" value="1"/>
</dbReference>
<protein>
    <submittedName>
        <fullName evidence="4">O-methyltransferase</fullName>
    </submittedName>
</protein>
<gene>
    <name evidence="4" type="primary">mdmC</name>
    <name evidence="4" type="ORF">GCM10011512_21680</name>
</gene>
<name>A0ABQ1PC46_9MICC</name>
<dbReference type="InterPro" id="IPR029063">
    <property type="entry name" value="SAM-dependent_MTases_sf"/>
</dbReference>
<evidence type="ECO:0000313" key="4">
    <source>
        <dbReference type="EMBL" id="GGC94331.1"/>
    </source>
</evidence>
<comment type="caution">
    <text evidence="4">The sequence shown here is derived from an EMBL/GenBank/DDBJ whole genome shotgun (WGS) entry which is preliminary data.</text>
</comment>
<keyword evidence="1" id="KW-0489">Methyltransferase</keyword>
<keyword evidence="5" id="KW-1185">Reference proteome</keyword>
<evidence type="ECO:0000256" key="1">
    <source>
        <dbReference type="ARBA" id="ARBA00022603"/>
    </source>
</evidence>
<keyword evidence="2" id="KW-0808">Transferase</keyword>
<dbReference type="SUPFAM" id="SSF53335">
    <property type="entry name" value="S-adenosyl-L-methionine-dependent methyltransferases"/>
    <property type="match status" value="1"/>
</dbReference>
<organism evidence="4 5">
    <name type="scientific">Tersicoccus solisilvae</name>
    <dbReference type="NCBI Taxonomy" id="1882339"/>
    <lineage>
        <taxon>Bacteria</taxon>
        <taxon>Bacillati</taxon>
        <taxon>Actinomycetota</taxon>
        <taxon>Actinomycetes</taxon>
        <taxon>Micrococcales</taxon>
        <taxon>Micrococcaceae</taxon>
        <taxon>Tersicoccus</taxon>
    </lineage>
</organism>